<sequence length="45" mass="4689">MEEVGYAITADGTDTALCLTVTAHPGKYGYSFVSCKTRDGSCPAT</sequence>
<comment type="caution">
    <text evidence="1">The sequence shown here is derived from an EMBL/GenBank/DDBJ whole genome shotgun (WGS) entry which is preliminary data.</text>
</comment>
<reference evidence="1 2" key="1">
    <citation type="submission" date="2021-02" db="EMBL/GenBank/DDBJ databases">
        <title>Streptomyces spirodelae sp. nov., isolated from duckweed.</title>
        <authorList>
            <person name="Saimee Y."/>
            <person name="Duangmal K."/>
        </authorList>
    </citation>
    <scope>NUCLEOTIDE SEQUENCE [LARGE SCALE GENOMIC DNA]</scope>
    <source>
        <strain evidence="1 2">DSM 42105</strain>
    </source>
</reference>
<organism evidence="1 2">
    <name type="scientific">Streptomyces smyrnaeus</name>
    <dbReference type="NCBI Taxonomy" id="1387713"/>
    <lineage>
        <taxon>Bacteria</taxon>
        <taxon>Bacillati</taxon>
        <taxon>Actinomycetota</taxon>
        <taxon>Actinomycetes</taxon>
        <taxon>Kitasatosporales</taxon>
        <taxon>Streptomycetaceae</taxon>
        <taxon>Streptomyces</taxon>
    </lineage>
</organism>
<dbReference type="Proteomes" id="UP000721954">
    <property type="component" value="Unassembled WGS sequence"/>
</dbReference>
<dbReference type="GeneID" id="96263876"/>
<name>A0ABS3Y757_9ACTN</name>
<keyword evidence="2" id="KW-1185">Reference proteome</keyword>
<gene>
    <name evidence="1" type="ORF">JW613_35215</name>
</gene>
<protein>
    <submittedName>
        <fullName evidence="1">Uncharacterized protein</fullName>
    </submittedName>
</protein>
<evidence type="ECO:0000313" key="1">
    <source>
        <dbReference type="EMBL" id="MBO8203493.1"/>
    </source>
</evidence>
<proteinExistence type="predicted"/>
<dbReference type="RefSeq" id="WP_209215271.1">
    <property type="nucleotide sequence ID" value="NZ_JAFFZM010000046.1"/>
</dbReference>
<accession>A0ABS3Y757</accession>
<evidence type="ECO:0000313" key="2">
    <source>
        <dbReference type="Proteomes" id="UP000721954"/>
    </source>
</evidence>
<dbReference type="EMBL" id="JAFFZM010000046">
    <property type="protein sequence ID" value="MBO8203493.1"/>
    <property type="molecule type" value="Genomic_DNA"/>
</dbReference>